<reference evidence="4 6" key="1">
    <citation type="journal article" date="2011" name="Nature">
        <title>The Medicago genome provides insight into the evolution of rhizobial symbioses.</title>
        <authorList>
            <person name="Young N.D."/>
            <person name="Debelle F."/>
            <person name="Oldroyd G.E."/>
            <person name="Geurts R."/>
            <person name="Cannon S.B."/>
            <person name="Udvardi M.K."/>
            <person name="Benedito V.A."/>
            <person name="Mayer K.F."/>
            <person name="Gouzy J."/>
            <person name="Schoof H."/>
            <person name="Van de Peer Y."/>
            <person name="Proost S."/>
            <person name="Cook D.R."/>
            <person name="Meyers B.C."/>
            <person name="Spannagl M."/>
            <person name="Cheung F."/>
            <person name="De Mita S."/>
            <person name="Krishnakumar V."/>
            <person name="Gundlach H."/>
            <person name="Zhou S."/>
            <person name="Mudge J."/>
            <person name="Bharti A.K."/>
            <person name="Murray J.D."/>
            <person name="Naoumkina M.A."/>
            <person name="Rosen B."/>
            <person name="Silverstein K.A."/>
            <person name="Tang H."/>
            <person name="Rombauts S."/>
            <person name="Zhao P.X."/>
            <person name="Zhou P."/>
            <person name="Barbe V."/>
            <person name="Bardou P."/>
            <person name="Bechner M."/>
            <person name="Bellec A."/>
            <person name="Berger A."/>
            <person name="Berges H."/>
            <person name="Bidwell S."/>
            <person name="Bisseling T."/>
            <person name="Choisne N."/>
            <person name="Couloux A."/>
            <person name="Denny R."/>
            <person name="Deshpande S."/>
            <person name="Dai X."/>
            <person name="Doyle J.J."/>
            <person name="Dudez A.M."/>
            <person name="Farmer A.D."/>
            <person name="Fouteau S."/>
            <person name="Franken C."/>
            <person name="Gibelin C."/>
            <person name="Gish J."/>
            <person name="Goldstein S."/>
            <person name="Gonzalez A.J."/>
            <person name="Green P.J."/>
            <person name="Hallab A."/>
            <person name="Hartog M."/>
            <person name="Hua A."/>
            <person name="Humphray S.J."/>
            <person name="Jeong D.H."/>
            <person name="Jing Y."/>
            <person name="Jocker A."/>
            <person name="Kenton S.M."/>
            <person name="Kim D.J."/>
            <person name="Klee K."/>
            <person name="Lai H."/>
            <person name="Lang C."/>
            <person name="Lin S."/>
            <person name="Macmil S.L."/>
            <person name="Magdelenat G."/>
            <person name="Matthews L."/>
            <person name="McCorrison J."/>
            <person name="Monaghan E.L."/>
            <person name="Mun J.H."/>
            <person name="Najar F.Z."/>
            <person name="Nicholson C."/>
            <person name="Noirot C."/>
            <person name="O'Bleness M."/>
            <person name="Paule C.R."/>
            <person name="Poulain J."/>
            <person name="Prion F."/>
            <person name="Qin B."/>
            <person name="Qu C."/>
            <person name="Retzel E.F."/>
            <person name="Riddle C."/>
            <person name="Sallet E."/>
            <person name="Samain S."/>
            <person name="Samson N."/>
            <person name="Sanders I."/>
            <person name="Saurat O."/>
            <person name="Scarpelli C."/>
            <person name="Schiex T."/>
            <person name="Segurens B."/>
            <person name="Severin A.J."/>
            <person name="Sherrier D.J."/>
            <person name="Shi R."/>
            <person name="Sims S."/>
            <person name="Singer S.R."/>
            <person name="Sinharoy S."/>
            <person name="Sterck L."/>
            <person name="Viollet A."/>
            <person name="Wang B.B."/>
            <person name="Wang K."/>
            <person name="Wang M."/>
            <person name="Wang X."/>
            <person name="Warfsmann J."/>
            <person name="Weissenbach J."/>
            <person name="White D.D."/>
            <person name="White J.D."/>
            <person name="Wiley G.B."/>
            <person name="Wincker P."/>
            <person name="Xing Y."/>
            <person name="Yang L."/>
            <person name="Yao Z."/>
            <person name="Ying F."/>
            <person name="Zhai J."/>
            <person name="Zhou L."/>
            <person name="Zuber A."/>
            <person name="Denarie J."/>
            <person name="Dixon R.A."/>
            <person name="May G.D."/>
            <person name="Schwartz D.C."/>
            <person name="Rogers J."/>
            <person name="Quetier F."/>
            <person name="Town C.D."/>
            <person name="Roe B.A."/>
        </authorList>
    </citation>
    <scope>NUCLEOTIDE SEQUENCE [LARGE SCALE GENOMIC DNA]</scope>
    <source>
        <strain evidence="4">A17</strain>
        <strain evidence="5 6">cv. Jemalong A17</strain>
    </source>
</reference>
<dbReference type="PANTHER" id="PTHR47933:SF11">
    <property type="entry name" value="PENTATRICOPEPTIDE REPEAT-CONTAINING PROTEIN 2"/>
    <property type="match status" value="1"/>
</dbReference>
<feature type="repeat" description="PPR" evidence="3">
    <location>
        <begin position="419"/>
        <end position="452"/>
    </location>
</feature>
<dbReference type="InterPro" id="IPR011990">
    <property type="entry name" value="TPR-like_helical_dom_sf"/>
</dbReference>
<dbReference type="Gene3D" id="1.25.40.10">
    <property type="entry name" value="Tetratricopeptide repeat domain"/>
    <property type="match status" value="5"/>
</dbReference>
<feature type="repeat" description="PPR" evidence="3">
    <location>
        <begin position="133"/>
        <end position="167"/>
    </location>
</feature>
<reference evidence="4 6" key="2">
    <citation type="journal article" date="2014" name="BMC Genomics">
        <title>An improved genome release (version Mt4.0) for the model legume Medicago truncatula.</title>
        <authorList>
            <person name="Tang H."/>
            <person name="Krishnakumar V."/>
            <person name="Bidwell S."/>
            <person name="Rosen B."/>
            <person name="Chan A."/>
            <person name="Zhou S."/>
            <person name="Gentzbittel L."/>
            <person name="Childs K.L."/>
            <person name="Yandell M."/>
            <person name="Gundlach H."/>
            <person name="Mayer K.F."/>
            <person name="Schwartz D.C."/>
            <person name="Town C.D."/>
        </authorList>
    </citation>
    <scope>GENOME REANNOTATION</scope>
    <source>
        <strain evidence="4">A17</strain>
        <strain evidence="5 6">cv. Jemalong A17</strain>
    </source>
</reference>
<feature type="repeat" description="PPR" evidence="3">
    <location>
        <begin position="308"/>
        <end position="342"/>
    </location>
</feature>
<dbReference type="InterPro" id="IPR002885">
    <property type="entry name" value="PPR_rpt"/>
</dbReference>
<evidence type="ECO:0000256" key="1">
    <source>
        <dbReference type="ARBA" id="ARBA00007626"/>
    </source>
</evidence>
<keyword evidence="2" id="KW-0677">Repeat</keyword>
<evidence type="ECO:0000313" key="5">
    <source>
        <dbReference type="EnsemblPlants" id="KEH17453"/>
    </source>
</evidence>
<evidence type="ECO:0000256" key="2">
    <source>
        <dbReference type="ARBA" id="ARBA00022737"/>
    </source>
</evidence>
<dbReference type="EMBL" id="KL402739">
    <property type="protein sequence ID" value="KEH17453.1"/>
    <property type="molecule type" value="Genomic_DNA"/>
</dbReference>
<name>A0A072TKS4_MEDTR</name>
<dbReference type="Pfam" id="PF13041">
    <property type="entry name" value="PPR_2"/>
    <property type="match status" value="3"/>
</dbReference>
<comment type="similarity">
    <text evidence="1">Belongs to the PPR family. P subfamily.</text>
</comment>
<organism evidence="4 6">
    <name type="scientific">Medicago truncatula</name>
    <name type="common">Barrel medic</name>
    <name type="synonym">Medicago tribuloides</name>
    <dbReference type="NCBI Taxonomy" id="3880"/>
    <lineage>
        <taxon>Eukaryota</taxon>
        <taxon>Viridiplantae</taxon>
        <taxon>Streptophyta</taxon>
        <taxon>Embryophyta</taxon>
        <taxon>Tracheophyta</taxon>
        <taxon>Spermatophyta</taxon>
        <taxon>Magnoliopsida</taxon>
        <taxon>eudicotyledons</taxon>
        <taxon>Gunneridae</taxon>
        <taxon>Pentapetalae</taxon>
        <taxon>rosids</taxon>
        <taxon>fabids</taxon>
        <taxon>Fabales</taxon>
        <taxon>Fabaceae</taxon>
        <taxon>Papilionoideae</taxon>
        <taxon>50 kb inversion clade</taxon>
        <taxon>NPAAA clade</taxon>
        <taxon>Hologalegina</taxon>
        <taxon>IRL clade</taxon>
        <taxon>Trifolieae</taxon>
        <taxon>Medicago</taxon>
    </lineage>
</organism>
<dbReference type="HOGENOM" id="CLU_002706_49_0_1"/>
<sequence>MTLIEAFQIPLGGSILLERIENSFPLFIRSEALSDYYSEFQDLLPKGHVIFSSKERHCLDYSPGYPTSLEVIALEVSIMFIELLRSLHLHFIFLSVNVVSDTCVCDCVDCKMGETRAALQMLRKIEGKLINTNVVMHNTIIDSLCKDKLVLDAYGLYSEMIAKKIYPDVVTFSSLIYGFCIVGQFKDAFRLFHEMVLKNINRDVYTFNILVDALCKEGDVKVAKNLLAVMMKEGVIPDVVTYGSLMDGYCLVNEVNKAKHVFNIISQMGVAPDAHTYSIMINGFCKIKMVDEALSLFDEMRRRGIAPNTVTYNSLIDGLCKSGRIPYAWELVDTMHNNGQPADIFTYNSLIDALCKNHHIDQGIQPDMYTYNILIDGLCKGGRLKNAQDIFQDLLIKEGLFDEVDALMSKMDDNGIIPDAVTYVTIIRALFHKDENEQAEKLLREMIARGLL</sequence>
<evidence type="ECO:0000313" key="4">
    <source>
        <dbReference type="EMBL" id="KEH17453.1"/>
    </source>
</evidence>
<feature type="repeat" description="PPR" evidence="3">
    <location>
        <begin position="367"/>
        <end position="402"/>
    </location>
</feature>
<evidence type="ECO:0000256" key="3">
    <source>
        <dbReference type="PROSITE-ProRule" id="PRU00708"/>
    </source>
</evidence>
<dbReference type="InterPro" id="IPR051240">
    <property type="entry name" value="Mito_RNA-Proc/Resp"/>
</dbReference>
<accession>A0A072TKS4</accession>
<dbReference type="Proteomes" id="UP000002051">
    <property type="component" value="Unassembled WGS sequence"/>
</dbReference>
<protein>
    <submittedName>
        <fullName evidence="4">Pentatricopeptide (PPR) repeat protein</fullName>
    </submittedName>
</protein>
<dbReference type="PROSITE" id="PS51375">
    <property type="entry name" value="PPR"/>
    <property type="match status" value="8"/>
</dbReference>
<feature type="repeat" description="PPR" evidence="3">
    <location>
        <begin position="273"/>
        <end position="307"/>
    </location>
</feature>
<proteinExistence type="inferred from homology"/>
<dbReference type="Pfam" id="PF01535">
    <property type="entry name" value="PPR"/>
    <property type="match status" value="1"/>
</dbReference>
<evidence type="ECO:0000313" key="6">
    <source>
        <dbReference type="Proteomes" id="UP000002051"/>
    </source>
</evidence>
<dbReference type="AlphaFoldDB" id="A0A072TKS4"/>
<dbReference type="NCBIfam" id="TIGR00756">
    <property type="entry name" value="PPR"/>
    <property type="match status" value="7"/>
</dbReference>
<feature type="repeat" description="PPR" evidence="3">
    <location>
        <begin position="238"/>
        <end position="272"/>
    </location>
</feature>
<reference evidence="5" key="3">
    <citation type="submission" date="2015-06" db="UniProtKB">
        <authorList>
            <consortium name="EnsemblPlants"/>
        </authorList>
    </citation>
    <scope>IDENTIFICATION</scope>
    <source>
        <strain evidence="5">cv. Jemalong A17</strain>
    </source>
</reference>
<feature type="repeat" description="PPR" evidence="3">
    <location>
        <begin position="203"/>
        <end position="237"/>
    </location>
</feature>
<dbReference type="EnsemblPlants" id="KEH17453">
    <property type="protein sequence ID" value="KEH17453"/>
    <property type="gene ID" value="MTR_0014s0260"/>
</dbReference>
<gene>
    <name evidence="4" type="ORF">MTR_0014s0260</name>
</gene>
<dbReference type="Pfam" id="PF12854">
    <property type="entry name" value="PPR_1"/>
    <property type="match status" value="2"/>
</dbReference>
<dbReference type="PANTHER" id="PTHR47933">
    <property type="entry name" value="PENTATRICOPEPTIDE REPEAT-CONTAINING PROTEIN 1, MITOCHONDRIAL"/>
    <property type="match status" value="1"/>
</dbReference>
<keyword evidence="6" id="KW-1185">Reference proteome</keyword>
<feature type="repeat" description="PPR" evidence="3">
    <location>
        <begin position="168"/>
        <end position="202"/>
    </location>
</feature>